<comment type="caution">
    <text evidence="7">The sequence shown here is derived from an EMBL/GenBank/DDBJ whole genome shotgun (WGS) entry which is preliminary data.</text>
</comment>
<dbReference type="Gene3D" id="3.80.10.10">
    <property type="entry name" value="Ribonuclease Inhibitor"/>
    <property type="match status" value="2"/>
</dbReference>
<evidence type="ECO:0000256" key="6">
    <source>
        <dbReference type="ARBA" id="ARBA00023136"/>
    </source>
</evidence>
<dbReference type="PANTHER" id="PTHR27008:SF585">
    <property type="entry name" value="PROTEIN KINASE DOMAIN-CONTAINING PROTEIN"/>
    <property type="match status" value="1"/>
</dbReference>
<accession>A0ABR2D0Q1</accession>
<dbReference type="Pfam" id="PF00560">
    <property type="entry name" value="LRR_1"/>
    <property type="match status" value="2"/>
</dbReference>
<keyword evidence="8" id="KW-1185">Reference proteome</keyword>
<evidence type="ECO:0000256" key="2">
    <source>
        <dbReference type="ARBA" id="ARBA00022614"/>
    </source>
</evidence>
<keyword evidence="4" id="KW-0677">Repeat</keyword>
<dbReference type="InterPro" id="IPR051809">
    <property type="entry name" value="Plant_receptor-like_S/T_kinase"/>
</dbReference>
<dbReference type="SUPFAM" id="SSF52058">
    <property type="entry name" value="L domain-like"/>
    <property type="match status" value="1"/>
</dbReference>
<keyword evidence="5" id="KW-1133">Transmembrane helix</keyword>
<name>A0ABR2D0Q1_9ROSI</name>
<dbReference type="PANTHER" id="PTHR27008">
    <property type="entry name" value="OS04G0122200 PROTEIN"/>
    <property type="match status" value="1"/>
</dbReference>
<sequence>MSSNYISGFIPDTLGNLRNLEILNLEVNNLASSGMSFLSSLTNCRGLQVSFDGNPLISGELPVSIGNLSGSLEELYVSACNVKGSIPAENGNLSRLILIEIGDNELTGIIPFTIGRLKDLQTSLSSIQ</sequence>
<dbReference type="EMBL" id="JBBPBM010000038">
    <property type="protein sequence ID" value="KAK8527314.1"/>
    <property type="molecule type" value="Genomic_DNA"/>
</dbReference>
<dbReference type="Proteomes" id="UP001472677">
    <property type="component" value="Unassembled WGS sequence"/>
</dbReference>
<evidence type="ECO:0000313" key="7">
    <source>
        <dbReference type="EMBL" id="KAK8527314.1"/>
    </source>
</evidence>
<proteinExistence type="predicted"/>
<evidence type="ECO:0000256" key="3">
    <source>
        <dbReference type="ARBA" id="ARBA00022692"/>
    </source>
</evidence>
<reference evidence="7 8" key="1">
    <citation type="journal article" date="2024" name="G3 (Bethesda)">
        <title>Genome assembly of Hibiscus sabdariffa L. provides insights into metabolisms of medicinal natural products.</title>
        <authorList>
            <person name="Kim T."/>
        </authorList>
    </citation>
    <scope>NUCLEOTIDE SEQUENCE [LARGE SCALE GENOMIC DNA]</scope>
    <source>
        <strain evidence="7">TK-2024</strain>
        <tissue evidence="7">Old leaves</tissue>
    </source>
</reference>
<keyword evidence="2" id="KW-0433">Leucine-rich repeat</keyword>
<keyword evidence="6" id="KW-0472">Membrane</keyword>
<dbReference type="InterPro" id="IPR001611">
    <property type="entry name" value="Leu-rich_rpt"/>
</dbReference>
<gene>
    <name evidence="7" type="ORF">V6N12_054532</name>
</gene>
<evidence type="ECO:0000256" key="1">
    <source>
        <dbReference type="ARBA" id="ARBA00004370"/>
    </source>
</evidence>
<comment type="subcellular location">
    <subcellularLocation>
        <location evidence="1">Membrane</location>
    </subcellularLocation>
</comment>
<protein>
    <submittedName>
        <fullName evidence="7">Uncharacterized protein</fullName>
    </submittedName>
</protein>
<organism evidence="7 8">
    <name type="scientific">Hibiscus sabdariffa</name>
    <name type="common">roselle</name>
    <dbReference type="NCBI Taxonomy" id="183260"/>
    <lineage>
        <taxon>Eukaryota</taxon>
        <taxon>Viridiplantae</taxon>
        <taxon>Streptophyta</taxon>
        <taxon>Embryophyta</taxon>
        <taxon>Tracheophyta</taxon>
        <taxon>Spermatophyta</taxon>
        <taxon>Magnoliopsida</taxon>
        <taxon>eudicotyledons</taxon>
        <taxon>Gunneridae</taxon>
        <taxon>Pentapetalae</taxon>
        <taxon>rosids</taxon>
        <taxon>malvids</taxon>
        <taxon>Malvales</taxon>
        <taxon>Malvaceae</taxon>
        <taxon>Malvoideae</taxon>
        <taxon>Hibiscus</taxon>
    </lineage>
</organism>
<keyword evidence="3" id="KW-0812">Transmembrane</keyword>
<dbReference type="InterPro" id="IPR032675">
    <property type="entry name" value="LRR_dom_sf"/>
</dbReference>
<evidence type="ECO:0000256" key="5">
    <source>
        <dbReference type="ARBA" id="ARBA00022989"/>
    </source>
</evidence>
<evidence type="ECO:0000313" key="8">
    <source>
        <dbReference type="Proteomes" id="UP001472677"/>
    </source>
</evidence>
<evidence type="ECO:0000256" key="4">
    <source>
        <dbReference type="ARBA" id="ARBA00022737"/>
    </source>
</evidence>